<sequence length="72" mass="8625">MNTICSVQKKVVSLHCKTERFIVLSENLMKLLHIWLLKKHQSSQFFQIFGMGFEEQTWDFGRINILYNLSIY</sequence>
<accession>A0A0S3SM86</accession>
<proteinExistence type="predicted"/>
<dbReference type="AlphaFoldDB" id="A0A0S3SM86"/>
<organism evidence="1 2">
    <name type="scientific">Vigna angularis var. angularis</name>
    <dbReference type="NCBI Taxonomy" id="157739"/>
    <lineage>
        <taxon>Eukaryota</taxon>
        <taxon>Viridiplantae</taxon>
        <taxon>Streptophyta</taxon>
        <taxon>Embryophyta</taxon>
        <taxon>Tracheophyta</taxon>
        <taxon>Spermatophyta</taxon>
        <taxon>Magnoliopsida</taxon>
        <taxon>eudicotyledons</taxon>
        <taxon>Gunneridae</taxon>
        <taxon>Pentapetalae</taxon>
        <taxon>rosids</taxon>
        <taxon>fabids</taxon>
        <taxon>Fabales</taxon>
        <taxon>Fabaceae</taxon>
        <taxon>Papilionoideae</taxon>
        <taxon>50 kb inversion clade</taxon>
        <taxon>NPAAA clade</taxon>
        <taxon>indigoferoid/millettioid clade</taxon>
        <taxon>Phaseoleae</taxon>
        <taxon>Vigna</taxon>
    </lineage>
</organism>
<dbReference type="Proteomes" id="UP000291084">
    <property type="component" value="Chromosome 8"/>
</dbReference>
<protein>
    <submittedName>
        <fullName evidence="1">Uncharacterized protein</fullName>
    </submittedName>
</protein>
<evidence type="ECO:0000313" key="1">
    <source>
        <dbReference type="EMBL" id="BAT93972.1"/>
    </source>
</evidence>
<dbReference type="EMBL" id="AP015041">
    <property type="protein sequence ID" value="BAT93972.1"/>
    <property type="molecule type" value="Genomic_DNA"/>
</dbReference>
<keyword evidence="2" id="KW-1185">Reference proteome</keyword>
<evidence type="ECO:0000313" key="2">
    <source>
        <dbReference type="Proteomes" id="UP000291084"/>
    </source>
</evidence>
<reference evidence="1 2" key="1">
    <citation type="journal article" date="2015" name="Sci. Rep.">
        <title>The power of single molecule real-time sequencing technology in the de novo assembly of a eukaryotic genome.</title>
        <authorList>
            <person name="Sakai H."/>
            <person name="Naito K."/>
            <person name="Ogiso-Tanaka E."/>
            <person name="Takahashi Y."/>
            <person name="Iseki K."/>
            <person name="Muto C."/>
            <person name="Satou K."/>
            <person name="Teruya K."/>
            <person name="Shiroma A."/>
            <person name="Shimoji M."/>
            <person name="Hirano T."/>
            <person name="Itoh T."/>
            <person name="Kaga A."/>
            <person name="Tomooka N."/>
        </authorList>
    </citation>
    <scope>NUCLEOTIDE SEQUENCE [LARGE SCALE GENOMIC DNA]</scope>
    <source>
        <strain evidence="2">cv. Shumari</strain>
    </source>
</reference>
<name>A0A0S3SM86_PHAAN</name>
<gene>
    <name evidence="1" type="primary">Vigan.08G053300</name>
    <name evidence="1" type="ORF">VIGAN_08053300</name>
</gene>